<organism evidence="1 2">
    <name type="scientific">Dreissena polymorpha</name>
    <name type="common">Zebra mussel</name>
    <name type="synonym">Mytilus polymorpha</name>
    <dbReference type="NCBI Taxonomy" id="45954"/>
    <lineage>
        <taxon>Eukaryota</taxon>
        <taxon>Metazoa</taxon>
        <taxon>Spiralia</taxon>
        <taxon>Lophotrochozoa</taxon>
        <taxon>Mollusca</taxon>
        <taxon>Bivalvia</taxon>
        <taxon>Autobranchia</taxon>
        <taxon>Heteroconchia</taxon>
        <taxon>Euheterodonta</taxon>
        <taxon>Imparidentia</taxon>
        <taxon>Neoheterodontei</taxon>
        <taxon>Myida</taxon>
        <taxon>Dreissenoidea</taxon>
        <taxon>Dreissenidae</taxon>
        <taxon>Dreissena</taxon>
    </lineage>
</organism>
<keyword evidence="2" id="KW-1185">Reference proteome</keyword>
<evidence type="ECO:0000313" key="2">
    <source>
        <dbReference type="Proteomes" id="UP000828390"/>
    </source>
</evidence>
<protein>
    <submittedName>
        <fullName evidence="1">Uncharacterized protein</fullName>
    </submittedName>
</protein>
<dbReference type="AlphaFoldDB" id="A0A9D4GP52"/>
<gene>
    <name evidence="1" type="ORF">DPMN_119008</name>
</gene>
<name>A0A9D4GP52_DREPO</name>
<comment type="caution">
    <text evidence="1">The sequence shown here is derived from an EMBL/GenBank/DDBJ whole genome shotgun (WGS) entry which is preliminary data.</text>
</comment>
<dbReference type="Proteomes" id="UP000828390">
    <property type="component" value="Unassembled WGS sequence"/>
</dbReference>
<proteinExistence type="predicted"/>
<sequence>MDKQLHQLSYQAQALQVPCSLHPTDPDRTSGHITWYIGPRTHVLTMSAPHVKKEHKTNEYIRNMTAARVCTHEPLLSPSISVQDCECPREHSRGR</sequence>
<evidence type="ECO:0000313" key="1">
    <source>
        <dbReference type="EMBL" id="KAH3817472.1"/>
    </source>
</evidence>
<accession>A0A9D4GP52</accession>
<reference evidence="1" key="2">
    <citation type="submission" date="2020-11" db="EMBL/GenBank/DDBJ databases">
        <authorList>
            <person name="McCartney M.A."/>
            <person name="Auch B."/>
            <person name="Kono T."/>
            <person name="Mallez S."/>
            <person name="Becker A."/>
            <person name="Gohl D.M."/>
            <person name="Silverstein K.A.T."/>
            <person name="Koren S."/>
            <person name="Bechman K.B."/>
            <person name="Herman A."/>
            <person name="Abrahante J.E."/>
            <person name="Garbe J."/>
        </authorList>
    </citation>
    <scope>NUCLEOTIDE SEQUENCE</scope>
    <source>
        <strain evidence="1">Duluth1</strain>
        <tissue evidence="1">Whole animal</tissue>
    </source>
</reference>
<dbReference type="EMBL" id="JAIWYP010000005">
    <property type="protein sequence ID" value="KAH3817472.1"/>
    <property type="molecule type" value="Genomic_DNA"/>
</dbReference>
<reference evidence="1" key="1">
    <citation type="journal article" date="2019" name="bioRxiv">
        <title>The Genome of the Zebra Mussel, Dreissena polymorpha: A Resource for Invasive Species Research.</title>
        <authorList>
            <person name="McCartney M.A."/>
            <person name="Auch B."/>
            <person name="Kono T."/>
            <person name="Mallez S."/>
            <person name="Zhang Y."/>
            <person name="Obille A."/>
            <person name="Becker A."/>
            <person name="Abrahante J.E."/>
            <person name="Garbe J."/>
            <person name="Badalamenti J.P."/>
            <person name="Herman A."/>
            <person name="Mangelson H."/>
            <person name="Liachko I."/>
            <person name="Sullivan S."/>
            <person name="Sone E.D."/>
            <person name="Koren S."/>
            <person name="Silverstein K.A.T."/>
            <person name="Beckman K.B."/>
            <person name="Gohl D.M."/>
        </authorList>
    </citation>
    <scope>NUCLEOTIDE SEQUENCE</scope>
    <source>
        <strain evidence="1">Duluth1</strain>
        <tissue evidence="1">Whole animal</tissue>
    </source>
</reference>